<feature type="region of interest" description="Disordered" evidence="1">
    <location>
        <begin position="66"/>
        <end position="88"/>
    </location>
</feature>
<feature type="region of interest" description="Disordered" evidence="1">
    <location>
        <begin position="106"/>
        <end position="135"/>
    </location>
</feature>
<proteinExistence type="predicted"/>
<protein>
    <submittedName>
        <fullName evidence="2">Uncharacterized protein</fullName>
    </submittedName>
</protein>
<evidence type="ECO:0000313" key="2">
    <source>
        <dbReference type="EMBL" id="KAL2557808.1"/>
    </source>
</evidence>
<evidence type="ECO:0000256" key="1">
    <source>
        <dbReference type="SAM" id="MobiDB-lite"/>
    </source>
</evidence>
<organism evidence="2 3">
    <name type="scientific">Forsythia ovata</name>
    <dbReference type="NCBI Taxonomy" id="205694"/>
    <lineage>
        <taxon>Eukaryota</taxon>
        <taxon>Viridiplantae</taxon>
        <taxon>Streptophyta</taxon>
        <taxon>Embryophyta</taxon>
        <taxon>Tracheophyta</taxon>
        <taxon>Spermatophyta</taxon>
        <taxon>Magnoliopsida</taxon>
        <taxon>eudicotyledons</taxon>
        <taxon>Gunneridae</taxon>
        <taxon>Pentapetalae</taxon>
        <taxon>asterids</taxon>
        <taxon>lamiids</taxon>
        <taxon>Lamiales</taxon>
        <taxon>Oleaceae</taxon>
        <taxon>Forsythieae</taxon>
        <taxon>Forsythia</taxon>
    </lineage>
</organism>
<comment type="caution">
    <text evidence="2">The sequence shown here is derived from an EMBL/GenBank/DDBJ whole genome shotgun (WGS) entry which is preliminary data.</text>
</comment>
<dbReference type="EMBL" id="JBFOLJ010000001">
    <property type="protein sequence ID" value="KAL2557808.1"/>
    <property type="molecule type" value="Genomic_DNA"/>
</dbReference>
<keyword evidence="3" id="KW-1185">Reference proteome</keyword>
<evidence type="ECO:0000313" key="3">
    <source>
        <dbReference type="Proteomes" id="UP001604277"/>
    </source>
</evidence>
<gene>
    <name evidence="2" type="ORF">Fot_02547</name>
</gene>
<dbReference type="Proteomes" id="UP001604277">
    <property type="component" value="Unassembled WGS sequence"/>
</dbReference>
<name>A0ABD1XA82_9LAMI</name>
<reference evidence="3" key="1">
    <citation type="submission" date="2024-07" db="EMBL/GenBank/DDBJ databases">
        <title>Two chromosome-level genome assemblies of Korean endemic species Abeliophyllum distichum and Forsythia ovata (Oleaceae).</title>
        <authorList>
            <person name="Jang H."/>
        </authorList>
    </citation>
    <scope>NUCLEOTIDE SEQUENCE [LARGE SCALE GENOMIC DNA]</scope>
</reference>
<sequence length="135" mass="14774">MARPRTMDAHSVGKALLEMTVAKLKSETHGVGLPPPTYATVDQFETLQTQTTAMMALLQNQIHTSADHFSSPPIDPTENTHVQPPQGGPYVVLRISQYLFEDPVAPAVNRGTHHPPVEAVNRPPPPPHFPALDFE</sequence>
<accession>A0ABD1XA82</accession>
<dbReference type="AlphaFoldDB" id="A0ABD1XA82"/>